<dbReference type="Proteomes" id="UP000015105">
    <property type="component" value="Chromosome 6D"/>
</dbReference>
<proteinExistence type="predicted"/>
<keyword evidence="2" id="KW-1185">Reference proteome</keyword>
<organism evidence="1 2">
    <name type="scientific">Aegilops tauschii subsp. strangulata</name>
    <name type="common">Goatgrass</name>
    <dbReference type="NCBI Taxonomy" id="200361"/>
    <lineage>
        <taxon>Eukaryota</taxon>
        <taxon>Viridiplantae</taxon>
        <taxon>Streptophyta</taxon>
        <taxon>Embryophyta</taxon>
        <taxon>Tracheophyta</taxon>
        <taxon>Spermatophyta</taxon>
        <taxon>Magnoliopsida</taxon>
        <taxon>Liliopsida</taxon>
        <taxon>Poales</taxon>
        <taxon>Poaceae</taxon>
        <taxon>BOP clade</taxon>
        <taxon>Pooideae</taxon>
        <taxon>Triticodae</taxon>
        <taxon>Triticeae</taxon>
        <taxon>Triticinae</taxon>
        <taxon>Aegilops</taxon>
    </lineage>
</organism>
<accession>A0A453PSJ4</accession>
<dbReference type="AlphaFoldDB" id="A0A453PSJ4"/>
<reference evidence="2" key="2">
    <citation type="journal article" date="2017" name="Nat. Plants">
        <title>The Aegilops tauschii genome reveals multiple impacts of transposons.</title>
        <authorList>
            <person name="Zhao G."/>
            <person name="Zou C."/>
            <person name="Li K."/>
            <person name="Wang K."/>
            <person name="Li T."/>
            <person name="Gao L."/>
            <person name="Zhang X."/>
            <person name="Wang H."/>
            <person name="Yang Z."/>
            <person name="Liu X."/>
            <person name="Jiang W."/>
            <person name="Mao L."/>
            <person name="Kong X."/>
            <person name="Jiao Y."/>
            <person name="Jia J."/>
        </authorList>
    </citation>
    <scope>NUCLEOTIDE SEQUENCE [LARGE SCALE GENOMIC DNA]</scope>
    <source>
        <strain evidence="2">cv. AL8/78</strain>
    </source>
</reference>
<reference evidence="2" key="1">
    <citation type="journal article" date="2014" name="Science">
        <title>Ancient hybridizations among the ancestral genomes of bread wheat.</title>
        <authorList>
            <consortium name="International Wheat Genome Sequencing Consortium,"/>
            <person name="Marcussen T."/>
            <person name="Sandve S.R."/>
            <person name="Heier L."/>
            <person name="Spannagl M."/>
            <person name="Pfeifer M."/>
            <person name="Jakobsen K.S."/>
            <person name="Wulff B.B."/>
            <person name="Steuernagel B."/>
            <person name="Mayer K.F."/>
            <person name="Olsen O.A."/>
        </authorList>
    </citation>
    <scope>NUCLEOTIDE SEQUENCE [LARGE SCALE GENOMIC DNA]</scope>
    <source>
        <strain evidence="2">cv. AL8/78</strain>
    </source>
</reference>
<dbReference type="Gramene" id="AET6Gv20838700.20">
    <property type="protein sequence ID" value="AET6Gv20838700.20"/>
    <property type="gene ID" value="AET6Gv20838700"/>
</dbReference>
<name>A0A453PSJ4_AEGTS</name>
<evidence type="ECO:0000313" key="1">
    <source>
        <dbReference type="EnsemblPlants" id="AET6Gv20838700.20"/>
    </source>
</evidence>
<reference evidence="1" key="5">
    <citation type="journal article" date="2021" name="G3 (Bethesda)">
        <title>Aegilops tauschii genome assembly Aet v5.0 features greater sequence contiguity and improved annotation.</title>
        <authorList>
            <person name="Wang L."/>
            <person name="Zhu T."/>
            <person name="Rodriguez J.C."/>
            <person name="Deal K.R."/>
            <person name="Dubcovsky J."/>
            <person name="McGuire P.E."/>
            <person name="Lux T."/>
            <person name="Spannagl M."/>
            <person name="Mayer K.F.X."/>
            <person name="Baldrich P."/>
            <person name="Meyers B.C."/>
            <person name="Huo N."/>
            <person name="Gu Y.Q."/>
            <person name="Zhou H."/>
            <person name="Devos K.M."/>
            <person name="Bennetzen J.L."/>
            <person name="Unver T."/>
            <person name="Budak H."/>
            <person name="Gulick P.J."/>
            <person name="Galiba G."/>
            <person name="Kalapos B."/>
            <person name="Nelson D.R."/>
            <person name="Li P."/>
            <person name="You F.M."/>
            <person name="Luo M.C."/>
            <person name="Dvorak J."/>
        </authorList>
    </citation>
    <scope>NUCLEOTIDE SEQUENCE [LARGE SCALE GENOMIC DNA]</scope>
    <source>
        <strain evidence="1">cv. AL8/78</strain>
    </source>
</reference>
<evidence type="ECO:0000313" key="2">
    <source>
        <dbReference type="Proteomes" id="UP000015105"/>
    </source>
</evidence>
<dbReference type="PANTHER" id="PTHR46087:SF9">
    <property type="entry name" value="ARM REPEAT SUPERFAMILY PROTEIN"/>
    <property type="match status" value="1"/>
</dbReference>
<sequence>AVNFPICCVFLQPELSTVRNQLFEDFSAEDVCPIGSHFIASPSKSPAYNAKLHQKSLEVIPMGFIFEDDTIPEPTDTLAERQPSDNSLLDVDQLLQSVSETSQIVGRLSVSTNQGLPFKEVASQCEALLIGKEKKLSAFMSAHLQEVGTGMPKSSEPDSPIAGIILNTDDDQCYSNFCKLPVLNPYDKFLPSAGC</sequence>
<reference evidence="1" key="3">
    <citation type="journal article" date="2017" name="Nature">
        <title>Genome sequence of the progenitor of the wheat D genome Aegilops tauschii.</title>
        <authorList>
            <person name="Luo M.C."/>
            <person name="Gu Y.Q."/>
            <person name="Puiu D."/>
            <person name="Wang H."/>
            <person name="Twardziok S.O."/>
            <person name="Deal K.R."/>
            <person name="Huo N."/>
            <person name="Zhu T."/>
            <person name="Wang L."/>
            <person name="Wang Y."/>
            <person name="McGuire P.E."/>
            <person name="Liu S."/>
            <person name="Long H."/>
            <person name="Ramasamy R.K."/>
            <person name="Rodriguez J.C."/>
            <person name="Van S.L."/>
            <person name="Yuan L."/>
            <person name="Wang Z."/>
            <person name="Xia Z."/>
            <person name="Xiao L."/>
            <person name="Anderson O.D."/>
            <person name="Ouyang S."/>
            <person name="Liang Y."/>
            <person name="Zimin A.V."/>
            <person name="Pertea G."/>
            <person name="Qi P."/>
            <person name="Bennetzen J.L."/>
            <person name="Dai X."/>
            <person name="Dawson M.W."/>
            <person name="Muller H.G."/>
            <person name="Kugler K."/>
            <person name="Rivarola-Duarte L."/>
            <person name="Spannagl M."/>
            <person name="Mayer K.F.X."/>
            <person name="Lu F.H."/>
            <person name="Bevan M.W."/>
            <person name="Leroy P."/>
            <person name="Li P."/>
            <person name="You F.M."/>
            <person name="Sun Q."/>
            <person name="Liu Z."/>
            <person name="Lyons E."/>
            <person name="Wicker T."/>
            <person name="Salzberg S.L."/>
            <person name="Devos K.M."/>
            <person name="Dvorak J."/>
        </authorList>
    </citation>
    <scope>NUCLEOTIDE SEQUENCE [LARGE SCALE GENOMIC DNA]</scope>
    <source>
        <strain evidence="1">cv. AL8/78</strain>
    </source>
</reference>
<dbReference type="EnsemblPlants" id="AET6Gv20838700.20">
    <property type="protein sequence ID" value="AET6Gv20838700.20"/>
    <property type="gene ID" value="AET6Gv20838700"/>
</dbReference>
<dbReference type="InterPro" id="IPR055296">
    <property type="entry name" value="SRL2-like"/>
</dbReference>
<protein>
    <submittedName>
        <fullName evidence="1">Uncharacterized protein</fullName>
    </submittedName>
</protein>
<reference evidence="1" key="4">
    <citation type="submission" date="2019-03" db="UniProtKB">
        <authorList>
            <consortium name="EnsemblPlants"/>
        </authorList>
    </citation>
    <scope>IDENTIFICATION</scope>
</reference>
<dbReference type="PANTHER" id="PTHR46087">
    <property type="entry name" value="PUTATIVE, EXPRESSED-RELATED"/>
    <property type="match status" value="1"/>
</dbReference>